<keyword evidence="12" id="KW-1185">Reference proteome</keyword>
<keyword evidence="6 7" id="KW-0539">Nucleus</keyword>
<comment type="similarity">
    <text evidence="2 7">Belongs to the NSE4 family.</text>
</comment>
<proteinExistence type="inferred from homology"/>
<feature type="region of interest" description="Disordered" evidence="8">
    <location>
        <begin position="118"/>
        <end position="160"/>
    </location>
</feature>
<sequence length="393" mass="44102">MDFEDDLEAYNPDQSLEERRQIQAGIRSLEKDMHENAEEYMQPGSEKVLDTLQKLEDYARNIRQTNEAAIDSKALLTLSDLQHRKLQRLTAGNLGNGVDPDEFVSKCITYMRRGAGIQDDEDEGEELTHTQRGRRGGPAARRRGAIGSDSENDDDDEDGAGGDMMDWAHLGRYACIPNVRRPALPGFLVGPLSAEKKIRRVVQRTAPLRVRDLQEVRPEVLNTEDLAKNENDLTAMCSKILKRLKLVRDAAIAELQAIQDDDSTDDGDMQLAMERLGMTESGNIDFVRFCVNPKSFGQTVENMFYVSFLIREGMVEVQYEDNGLPSLCTSSAGEKEQASTSVSKNGTMKRQAILSIDIPTWKDLIETFNIKDSMIEHRHEAKITGPGARGWYS</sequence>
<gene>
    <name evidence="11" type="ORF">VPNG_04551</name>
</gene>
<comment type="subcellular location">
    <subcellularLocation>
        <location evidence="1 7">Nucleus</location>
    </subcellularLocation>
</comment>
<dbReference type="InParanoid" id="A0A423XCC9"/>
<evidence type="ECO:0000256" key="6">
    <source>
        <dbReference type="ARBA" id="ARBA00023242"/>
    </source>
</evidence>
<keyword evidence="3 7" id="KW-0227">DNA damage</keyword>
<dbReference type="OrthoDB" id="361242at2759"/>
<evidence type="ECO:0000256" key="2">
    <source>
        <dbReference type="ARBA" id="ARBA00008997"/>
    </source>
</evidence>
<dbReference type="GO" id="GO:0005634">
    <property type="term" value="C:nucleus"/>
    <property type="evidence" value="ECO:0007669"/>
    <property type="project" value="UniProtKB-SubCell"/>
</dbReference>
<keyword evidence="5 7" id="KW-0234">DNA repair</keyword>
<comment type="subunit">
    <text evidence="7">Component of the SMC5-SMC6 complex.</text>
</comment>
<comment type="caution">
    <text evidence="11">The sequence shown here is derived from an EMBL/GenBank/DDBJ whole genome shotgun (WGS) entry which is preliminary data.</text>
</comment>
<evidence type="ECO:0000313" key="12">
    <source>
        <dbReference type="Proteomes" id="UP000285146"/>
    </source>
</evidence>
<evidence type="ECO:0000256" key="8">
    <source>
        <dbReference type="SAM" id="MobiDB-lite"/>
    </source>
</evidence>
<dbReference type="Pfam" id="PF08743">
    <property type="entry name" value="Nse4_C"/>
    <property type="match status" value="1"/>
</dbReference>
<reference evidence="11 12" key="1">
    <citation type="submission" date="2015-09" db="EMBL/GenBank/DDBJ databases">
        <title>Host preference determinants of Valsa canker pathogens revealed by comparative genomics.</title>
        <authorList>
            <person name="Yin Z."/>
            <person name="Huang L."/>
        </authorList>
    </citation>
    <scope>NUCLEOTIDE SEQUENCE [LARGE SCALE GENOMIC DNA]</scope>
    <source>
        <strain evidence="11 12">SXYLt</strain>
    </source>
</reference>
<evidence type="ECO:0000259" key="9">
    <source>
        <dbReference type="Pfam" id="PF08743"/>
    </source>
</evidence>
<dbReference type="EMBL" id="LKEB01000018">
    <property type="protein sequence ID" value="ROW13604.1"/>
    <property type="molecule type" value="Genomic_DNA"/>
</dbReference>
<organism evidence="11 12">
    <name type="scientific">Cytospora leucostoma</name>
    <dbReference type="NCBI Taxonomy" id="1230097"/>
    <lineage>
        <taxon>Eukaryota</taxon>
        <taxon>Fungi</taxon>
        <taxon>Dikarya</taxon>
        <taxon>Ascomycota</taxon>
        <taxon>Pezizomycotina</taxon>
        <taxon>Sordariomycetes</taxon>
        <taxon>Sordariomycetidae</taxon>
        <taxon>Diaporthales</taxon>
        <taxon>Cytosporaceae</taxon>
        <taxon>Cytospora</taxon>
    </lineage>
</organism>
<feature type="domain" description="Non-structural maintenance of chromosome element 4 C-terminal" evidence="9">
    <location>
        <begin position="284"/>
        <end position="375"/>
    </location>
</feature>
<dbReference type="GO" id="GO:0006281">
    <property type="term" value="P:DNA repair"/>
    <property type="evidence" value="ECO:0007669"/>
    <property type="project" value="UniProtKB-UniRule"/>
</dbReference>
<name>A0A423XCC9_9PEZI</name>
<dbReference type="InterPro" id="IPR027786">
    <property type="entry name" value="Nse4/EID"/>
</dbReference>
<comment type="function">
    <text evidence="7">Component of the SMC5-SMC6 complex, that promotes sister chromatid alignment after DNA damage and facilitates double-stranded DNA breaks (DSBs) repair via homologous recombination between sister chromatids.</text>
</comment>
<evidence type="ECO:0000313" key="11">
    <source>
        <dbReference type="EMBL" id="ROW13604.1"/>
    </source>
</evidence>
<dbReference type="STRING" id="1230097.A0A423XCC9"/>
<evidence type="ECO:0000256" key="1">
    <source>
        <dbReference type="ARBA" id="ARBA00004123"/>
    </source>
</evidence>
<evidence type="ECO:0000256" key="4">
    <source>
        <dbReference type="ARBA" id="ARBA00023172"/>
    </source>
</evidence>
<evidence type="ECO:0000259" key="10">
    <source>
        <dbReference type="Pfam" id="PF15412"/>
    </source>
</evidence>
<dbReference type="GO" id="GO:0030915">
    <property type="term" value="C:Smc5-Smc6 complex"/>
    <property type="evidence" value="ECO:0007669"/>
    <property type="project" value="UniProtKB-UniRule"/>
</dbReference>
<dbReference type="Proteomes" id="UP000285146">
    <property type="component" value="Unassembled WGS sequence"/>
</dbReference>
<feature type="domain" description="Nse4/EID protein Nse3/MAGE-binding" evidence="10">
    <location>
        <begin position="71"/>
        <end position="123"/>
    </location>
</feature>
<feature type="compositionally biased region" description="Acidic residues" evidence="8">
    <location>
        <begin position="150"/>
        <end position="160"/>
    </location>
</feature>
<dbReference type="InterPro" id="IPR014854">
    <property type="entry name" value="Nse4_C"/>
</dbReference>
<dbReference type="PANTHER" id="PTHR16140:SF0">
    <property type="entry name" value="NON-STRUCTURAL MAINTENANCE OF CHROMOSOMES ELEMENT 4"/>
    <property type="match status" value="1"/>
</dbReference>
<dbReference type="Pfam" id="PF15412">
    <property type="entry name" value="Nse4-Nse3_bdg"/>
    <property type="match status" value="1"/>
</dbReference>
<evidence type="ECO:0000256" key="5">
    <source>
        <dbReference type="ARBA" id="ARBA00023204"/>
    </source>
</evidence>
<accession>A0A423XCC9</accession>
<feature type="compositionally biased region" description="Basic residues" evidence="8">
    <location>
        <begin position="131"/>
        <end position="144"/>
    </location>
</feature>
<evidence type="ECO:0000256" key="7">
    <source>
        <dbReference type="RuleBase" id="RU365071"/>
    </source>
</evidence>
<dbReference type="InterPro" id="IPR029225">
    <property type="entry name" value="Nse4_Nse3-bd"/>
</dbReference>
<protein>
    <recommendedName>
        <fullName evidence="7">Non-structural maintenance of chromosomes element 4</fullName>
    </recommendedName>
</protein>
<dbReference type="GO" id="GO:0006310">
    <property type="term" value="P:DNA recombination"/>
    <property type="evidence" value="ECO:0007669"/>
    <property type="project" value="UniProtKB-UniRule"/>
</dbReference>
<dbReference type="AlphaFoldDB" id="A0A423XCC9"/>
<evidence type="ECO:0000256" key="3">
    <source>
        <dbReference type="ARBA" id="ARBA00022763"/>
    </source>
</evidence>
<dbReference type="PANTHER" id="PTHR16140">
    <property type="entry name" value="NON-STRUCTURAL MAINTENANCE OF CHROMOSOMES ELEMENT 4"/>
    <property type="match status" value="1"/>
</dbReference>
<keyword evidence="4 7" id="KW-0233">DNA recombination</keyword>